<dbReference type="PANTHER" id="PTHR16089">
    <property type="entry name" value="REST COREPRESSOR COREST PROTEIN-RELATED"/>
    <property type="match status" value="1"/>
</dbReference>
<feature type="compositionally biased region" description="Low complexity" evidence="7">
    <location>
        <begin position="956"/>
        <end position="975"/>
    </location>
</feature>
<reference evidence="11" key="2">
    <citation type="submission" date="2020-05" db="UniProtKB">
        <authorList>
            <consortium name="EnsemblMetazoa"/>
        </authorList>
    </citation>
    <scope>IDENTIFICATION</scope>
    <source>
        <strain evidence="11">CM1001059</strain>
    </source>
</reference>
<dbReference type="Gene3D" id="3.30.160.60">
    <property type="entry name" value="Classic Zinc Finger"/>
    <property type="match status" value="2"/>
</dbReference>
<evidence type="ECO:0000256" key="1">
    <source>
        <dbReference type="ARBA" id="ARBA00004123"/>
    </source>
</evidence>
<evidence type="ECO:0000313" key="11">
    <source>
        <dbReference type="EnsemblMetazoa" id="AMEC014581-PA"/>
    </source>
</evidence>
<reference evidence="12" key="1">
    <citation type="submission" date="2014-01" db="EMBL/GenBank/DDBJ databases">
        <title>The Genome Sequence of Anopheles melas CM1001059_A (V2).</title>
        <authorList>
            <consortium name="The Broad Institute Genomics Platform"/>
            <person name="Neafsey D.E."/>
            <person name="Besansky N."/>
            <person name="Howell P."/>
            <person name="Walton C."/>
            <person name="Young S.K."/>
            <person name="Zeng Q."/>
            <person name="Gargeya S."/>
            <person name="Fitzgerald M."/>
            <person name="Haas B."/>
            <person name="Abouelleil A."/>
            <person name="Allen A.W."/>
            <person name="Alvarado L."/>
            <person name="Arachchi H.M."/>
            <person name="Berlin A.M."/>
            <person name="Chapman S.B."/>
            <person name="Gainer-Dewar J."/>
            <person name="Goldberg J."/>
            <person name="Griggs A."/>
            <person name="Gujja S."/>
            <person name="Hansen M."/>
            <person name="Howarth C."/>
            <person name="Imamovic A."/>
            <person name="Ireland A."/>
            <person name="Larimer J."/>
            <person name="McCowan C."/>
            <person name="Murphy C."/>
            <person name="Pearson M."/>
            <person name="Poon T.W."/>
            <person name="Priest M."/>
            <person name="Roberts A."/>
            <person name="Saif S."/>
            <person name="Shea T."/>
            <person name="Sisk P."/>
            <person name="Sykes S."/>
            <person name="Wortman J."/>
            <person name="Nusbaum C."/>
            <person name="Birren B."/>
        </authorList>
    </citation>
    <scope>NUCLEOTIDE SEQUENCE [LARGE SCALE GENOMIC DNA]</scope>
    <source>
        <strain evidence="12">CM1001059</strain>
    </source>
</reference>
<organism evidence="11 12">
    <name type="scientific">Anopheles melas</name>
    <dbReference type="NCBI Taxonomy" id="34690"/>
    <lineage>
        <taxon>Eukaryota</taxon>
        <taxon>Metazoa</taxon>
        <taxon>Ecdysozoa</taxon>
        <taxon>Arthropoda</taxon>
        <taxon>Hexapoda</taxon>
        <taxon>Insecta</taxon>
        <taxon>Pterygota</taxon>
        <taxon>Neoptera</taxon>
        <taxon>Endopterygota</taxon>
        <taxon>Diptera</taxon>
        <taxon>Nematocera</taxon>
        <taxon>Culicoidea</taxon>
        <taxon>Culicidae</taxon>
        <taxon>Anophelinae</taxon>
        <taxon>Anopheles</taxon>
    </lineage>
</organism>
<accession>A0A182U630</accession>
<proteinExistence type="predicted"/>
<evidence type="ECO:0000256" key="5">
    <source>
        <dbReference type="PROSITE-ProRule" id="PRU00042"/>
    </source>
</evidence>
<dbReference type="SUPFAM" id="SSF57667">
    <property type="entry name" value="beta-beta-alpha zinc fingers"/>
    <property type="match status" value="1"/>
</dbReference>
<dbReference type="InterPro" id="IPR017884">
    <property type="entry name" value="SANT_dom"/>
</dbReference>
<protein>
    <submittedName>
        <fullName evidence="11">Uncharacterized protein</fullName>
    </submittedName>
</protein>
<dbReference type="InterPro" id="IPR000949">
    <property type="entry name" value="ELM2_dom"/>
</dbReference>
<dbReference type="PANTHER" id="PTHR16089:SF40">
    <property type="entry name" value="SUPPRESSOR OF ACTIVATED EGL-4 PROTEIN 1"/>
    <property type="match status" value="1"/>
</dbReference>
<dbReference type="EnsemblMetazoa" id="AMEC014581-RA">
    <property type="protein sequence ID" value="AMEC014581-PA"/>
    <property type="gene ID" value="AMEC014581"/>
</dbReference>
<dbReference type="InterPro" id="IPR001005">
    <property type="entry name" value="SANT/Myb"/>
</dbReference>
<feature type="domain" description="C2H2-type" evidence="8">
    <location>
        <begin position="186"/>
        <end position="213"/>
    </location>
</feature>
<evidence type="ECO:0000256" key="6">
    <source>
        <dbReference type="SAM" id="Coils"/>
    </source>
</evidence>
<dbReference type="SMART" id="SM00355">
    <property type="entry name" value="ZnF_C2H2"/>
    <property type="match status" value="2"/>
</dbReference>
<feature type="compositionally biased region" description="Pro residues" evidence="7">
    <location>
        <begin position="593"/>
        <end position="603"/>
    </location>
</feature>
<dbReference type="VEuPathDB" id="VectorBase:AMEC014581"/>
<dbReference type="SMART" id="SM01189">
    <property type="entry name" value="ELM2"/>
    <property type="match status" value="1"/>
</dbReference>
<feature type="compositionally biased region" description="Polar residues" evidence="7">
    <location>
        <begin position="1271"/>
        <end position="1285"/>
    </location>
</feature>
<dbReference type="SUPFAM" id="SSF46689">
    <property type="entry name" value="Homeodomain-like"/>
    <property type="match status" value="1"/>
</dbReference>
<dbReference type="InterPro" id="IPR013087">
    <property type="entry name" value="Znf_C2H2_type"/>
</dbReference>
<dbReference type="GO" id="GO:0000118">
    <property type="term" value="C:histone deacetylase complex"/>
    <property type="evidence" value="ECO:0007669"/>
    <property type="project" value="TreeGrafter"/>
</dbReference>
<feature type="region of interest" description="Disordered" evidence="7">
    <location>
        <begin position="142"/>
        <end position="178"/>
    </location>
</feature>
<dbReference type="PROSITE" id="PS00028">
    <property type="entry name" value="ZINC_FINGER_C2H2_1"/>
    <property type="match status" value="2"/>
</dbReference>
<dbReference type="PROSITE" id="PS51156">
    <property type="entry name" value="ELM2"/>
    <property type="match status" value="1"/>
</dbReference>
<dbReference type="Pfam" id="PF00249">
    <property type="entry name" value="Myb_DNA-binding"/>
    <property type="match status" value="1"/>
</dbReference>
<dbReference type="FunFam" id="3.30.160.60:FF:003524">
    <property type="entry name" value="AGAP002041-PB"/>
    <property type="match status" value="1"/>
</dbReference>
<feature type="region of interest" description="Disordered" evidence="7">
    <location>
        <begin position="849"/>
        <end position="924"/>
    </location>
</feature>
<feature type="compositionally biased region" description="Polar residues" evidence="7">
    <location>
        <begin position="569"/>
        <end position="582"/>
    </location>
</feature>
<feature type="coiled-coil region" evidence="6">
    <location>
        <begin position="817"/>
        <end position="849"/>
    </location>
</feature>
<keyword evidence="5" id="KW-0479">Metal-binding</keyword>
<feature type="region of interest" description="Disordered" evidence="7">
    <location>
        <begin position="1037"/>
        <end position="1058"/>
    </location>
</feature>
<dbReference type="InterPro" id="IPR036236">
    <property type="entry name" value="Znf_C2H2_sf"/>
</dbReference>
<name>A0A182U630_9DIPT</name>
<feature type="domain" description="SANT" evidence="10">
    <location>
        <begin position="1153"/>
        <end position="1205"/>
    </location>
</feature>
<sequence length="1354" mass="141224">MTKSQKQILSPFVQGATIPTFSLSSGRNTSPLSQNKLSASTTVAATTAPTVVSAVPVPSMAVTATTTLSASNSGATIVHQNGGTLSGNSSSIISKATNAGSASADPNGPVTATLTVSSSSAASTSSLSAVSAVSATTLTAGTAGPGSGSSSAAAAAATQQPATGTTATTTTTTTTTTATKLEQKPVECNLCHRKFKNIPALNGHMRLHGGYFKKDSEAKKCDKKENTGPPLQTASVGVRALIEEKIINKRSKDLKGSFVVPAPPLTARRLIDANEAFLSSKPSTVAIVSTSNGTTQIINTAALHSKATVLSVSSAPPPSNNTTTSTTLAPSITINGLGTAAAATELKDATLIELLKRGTKVAVKRAMASNDTSTVALSLQPQATSNPTVTVVSTASSTNPAQLLTSANTRTLTVVPTGPTLSTSPTTGKPSGQTIAGPTLLANPTASTEPTPLSLTISQAPATTPGDVFTLAYSTDFGDGDVYSVSDTAMLLQAVDPIQLLHDSNSAEPLDEIALSDYGSISDQGFTPSRQIQAVLDSPLPEGLAEFSALHGKDFSVLYGGTGAPATEPNGSSTTNTSALLQSSPSGAHLSPLPSPLAYPTPPASHEAVAQASPFLDDSRHFTDAGSFFDDKRSAQSFLDDGFFKTEPKDGDCKASESAKILALKHELLDENHDLFRANKHHLLDEHCSELFKTEDGFFAESKPSADGTSKMNLDFLDDAQVFIEETRNASSPLSNAFFSATMSSAAEVKEALDEVLPNDDDDDIGVSEGDIDLYYLNGLSSLQSQMMPNSDDPLLSSSPKDFAHRQHQKFLFEQSQAAQQQQLAQHQQQLQQQQQQQQQQQLQQQQQQAGVTTTTNHHCMPPSAKKSKPSDVEASGSFGADASKAPLTVQTDPMPKDADSVFLSPSSLSSHSCSSSSSSSSLSLSSVASPRLQHALLGSAHPAAGGVVWPRKRSQTSASSSSPSANSAAGTTPSHPAGQRKPTVYLSKLRRSTAALLPALHYTPAPMLNPERSGTAGLYASVAYGRTGTAGGSLVEPDLDSTMDSTSDIFSEPPLPIRPRINLGPDYQATLPDCTRPAYAAPFQPGVPPVQRLWDPALAPNDRQLQRFIELARSSAAPLGCHSEENALRALLEANGEIHQAILGMLQGPPATIHRRWTADEIEQLIQGLEEYGKDFHRIARDLLPGKSTGDCVQMYYFWKKLGIDYGKGTTALAAGPKYGGLHGALSPTPSPPAPTPPVEDLLLDHLDYTASASAGATMPRGQQAGGSNSGHLQPNGHGSSTASDVRPHVCEVPDCSASFSSKAALHGHIRIHCIGRNHSTVQNGNFLSAAGNPINPNHIPTKDDYPCKVCGK</sequence>
<evidence type="ECO:0000256" key="4">
    <source>
        <dbReference type="ARBA" id="ARBA00023242"/>
    </source>
</evidence>
<dbReference type="GO" id="GO:0006357">
    <property type="term" value="P:regulation of transcription by RNA polymerase II"/>
    <property type="evidence" value="ECO:0007669"/>
    <property type="project" value="TreeGrafter"/>
</dbReference>
<evidence type="ECO:0000256" key="7">
    <source>
        <dbReference type="SAM" id="MobiDB-lite"/>
    </source>
</evidence>
<keyword evidence="5" id="KW-0863">Zinc-finger</keyword>
<feature type="region of interest" description="Disordered" evidence="7">
    <location>
        <begin position="1258"/>
        <end position="1287"/>
    </location>
</feature>
<feature type="domain" description="C2H2-type" evidence="8">
    <location>
        <begin position="1290"/>
        <end position="1319"/>
    </location>
</feature>
<feature type="domain" description="ELM2" evidence="9">
    <location>
        <begin position="1060"/>
        <end position="1150"/>
    </location>
</feature>
<feature type="region of interest" description="Disordered" evidence="7">
    <location>
        <begin position="946"/>
        <end position="981"/>
    </location>
</feature>
<dbReference type="GO" id="GO:0005667">
    <property type="term" value="C:transcription regulator complex"/>
    <property type="evidence" value="ECO:0007669"/>
    <property type="project" value="TreeGrafter"/>
</dbReference>
<keyword evidence="5" id="KW-0862">Zinc</keyword>
<dbReference type="InterPro" id="IPR009057">
    <property type="entry name" value="Homeodomain-like_sf"/>
</dbReference>
<dbReference type="FunFam" id="1.10.10.60:FF:000514">
    <property type="entry name" value="Uncharacterized protein, isoform C"/>
    <property type="match status" value="1"/>
</dbReference>
<feature type="compositionally biased region" description="Low complexity" evidence="7">
    <location>
        <begin position="583"/>
        <end position="592"/>
    </location>
</feature>
<evidence type="ECO:0000259" key="8">
    <source>
        <dbReference type="PROSITE" id="PS50157"/>
    </source>
</evidence>
<feature type="region of interest" description="Disordered" evidence="7">
    <location>
        <begin position="561"/>
        <end position="609"/>
    </location>
</feature>
<comment type="subcellular location">
    <subcellularLocation>
        <location evidence="1">Nucleus</location>
    </subcellularLocation>
</comment>
<dbReference type="Pfam" id="PF01448">
    <property type="entry name" value="ELM2"/>
    <property type="match status" value="1"/>
</dbReference>
<dbReference type="InterPro" id="IPR051066">
    <property type="entry name" value="Trans_reg/Corepressor"/>
</dbReference>
<evidence type="ECO:0000256" key="3">
    <source>
        <dbReference type="ARBA" id="ARBA00023163"/>
    </source>
</evidence>
<feature type="compositionally biased region" description="Low complexity" evidence="7">
    <location>
        <begin position="904"/>
        <end position="924"/>
    </location>
</feature>
<dbReference type="Proteomes" id="UP000075902">
    <property type="component" value="Unassembled WGS sequence"/>
</dbReference>
<dbReference type="SMART" id="SM00717">
    <property type="entry name" value="SANT"/>
    <property type="match status" value="1"/>
</dbReference>
<dbReference type="PROSITE" id="PS50157">
    <property type="entry name" value="ZINC_FINGER_C2H2_2"/>
    <property type="match status" value="2"/>
</dbReference>
<keyword evidence="3" id="KW-0804">Transcription</keyword>
<dbReference type="STRING" id="34690.A0A182U630"/>
<dbReference type="PROSITE" id="PS51293">
    <property type="entry name" value="SANT"/>
    <property type="match status" value="1"/>
</dbReference>
<evidence type="ECO:0000313" key="12">
    <source>
        <dbReference type="Proteomes" id="UP000075902"/>
    </source>
</evidence>
<dbReference type="GO" id="GO:0008270">
    <property type="term" value="F:zinc ion binding"/>
    <property type="evidence" value="ECO:0007669"/>
    <property type="project" value="UniProtKB-KW"/>
</dbReference>
<evidence type="ECO:0000259" key="9">
    <source>
        <dbReference type="PROSITE" id="PS51156"/>
    </source>
</evidence>
<dbReference type="Gene3D" id="1.10.10.60">
    <property type="entry name" value="Homeodomain-like"/>
    <property type="match status" value="1"/>
</dbReference>
<dbReference type="GO" id="GO:0003714">
    <property type="term" value="F:transcription corepressor activity"/>
    <property type="evidence" value="ECO:0007669"/>
    <property type="project" value="TreeGrafter"/>
</dbReference>
<evidence type="ECO:0000256" key="2">
    <source>
        <dbReference type="ARBA" id="ARBA00023015"/>
    </source>
</evidence>
<evidence type="ECO:0000259" key="10">
    <source>
        <dbReference type="PROSITE" id="PS51293"/>
    </source>
</evidence>
<keyword evidence="12" id="KW-1185">Reference proteome</keyword>
<keyword evidence="6" id="KW-0175">Coiled coil</keyword>
<keyword evidence="2" id="KW-0805">Transcription regulation</keyword>
<keyword evidence="4" id="KW-0539">Nucleus</keyword>